<dbReference type="Gene3D" id="2.40.440.10">
    <property type="entry name" value="L,D-transpeptidase catalytic domain-like"/>
    <property type="match status" value="1"/>
</dbReference>
<dbReference type="PROSITE" id="PS52029">
    <property type="entry name" value="LD_TPASE"/>
    <property type="match status" value="1"/>
</dbReference>
<evidence type="ECO:0000256" key="6">
    <source>
        <dbReference type="ARBA" id="ARBA00023316"/>
    </source>
</evidence>
<gene>
    <name evidence="9" type="ORF">AVDCRST_MAG09-2076</name>
</gene>
<evidence type="ECO:0000256" key="2">
    <source>
        <dbReference type="ARBA" id="ARBA00005992"/>
    </source>
</evidence>
<dbReference type="PANTHER" id="PTHR36699">
    <property type="entry name" value="LD-TRANSPEPTIDASE"/>
    <property type="match status" value="1"/>
</dbReference>
<organism evidence="9">
    <name type="scientific">uncultured Sphingomonas sp</name>
    <dbReference type="NCBI Taxonomy" id="158754"/>
    <lineage>
        <taxon>Bacteria</taxon>
        <taxon>Pseudomonadati</taxon>
        <taxon>Pseudomonadota</taxon>
        <taxon>Alphaproteobacteria</taxon>
        <taxon>Sphingomonadales</taxon>
        <taxon>Sphingomonadaceae</taxon>
        <taxon>Sphingomonas</taxon>
        <taxon>environmental samples</taxon>
    </lineage>
</organism>
<comment type="similarity">
    <text evidence="2">Belongs to the YkuD family.</text>
</comment>
<dbReference type="GO" id="GO:0071555">
    <property type="term" value="P:cell wall organization"/>
    <property type="evidence" value="ECO:0007669"/>
    <property type="project" value="UniProtKB-UniRule"/>
</dbReference>
<evidence type="ECO:0000256" key="7">
    <source>
        <dbReference type="PROSITE-ProRule" id="PRU01373"/>
    </source>
</evidence>
<dbReference type="UniPathway" id="UPA00219"/>
<evidence type="ECO:0000259" key="8">
    <source>
        <dbReference type="PROSITE" id="PS52029"/>
    </source>
</evidence>
<evidence type="ECO:0000256" key="1">
    <source>
        <dbReference type="ARBA" id="ARBA00004752"/>
    </source>
</evidence>
<evidence type="ECO:0000256" key="5">
    <source>
        <dbReference type="ARBA" id="ARBA00022984"/>
    </source>
</evidence>
<dbReference type="InterPro" id="IPR005490">
    <property type="entry name" value="LD_TPept_cat_dom"/>
</dbReference>
<feature type="active site" description="Proton donor/acceptor" evidence="7">
    <location>
        <position position="144"/>
    </location>
</feature>
<protein>
    <submittedName>
        <fullName evidence="9">ErfK/YbiS/YcfS/YnhG family protein</fullName>
    </submittedName>
</protein>
<dbReference type="GO" id="GO:0004180">
    <property type="term" value="F:carboxypeptidase activity"/>
    <property type="evidence" value="ECO:0007669"/>
    <property type="project" value="UniProtKB-ARBA"/>
</dbReference>
<feature type="domain" description="L,D-TPase catalytic" evidence="8">
    <location>
        <begin position="54"/>
        <end position="190"/>
    </location>
</feature>
<evidence type="ECO:0000256" key="3">
    <source>
        <dbReference type="ARBA" id="ARBA00022679"/>
    </source>
</evidence>
<evidence type="ECO:0000256" key="4">
    <source>
        <dbReference type="ARBA" id="ARBA00022960"/>
    </source>
</evidence>
<keyword evidence="6 7" id="KW-0961">Cell wall biogenesis/degradation</keyword>
<dbReference type="InterPro" id="IPR038063">
    <property type="entry name" value="Transpep_catalytic_dom"/>
</dbReference>
<evidence type="ECO:0000313" key="9">
    <source>
        <dbReference type="EMBL" id="CAA9519132.1"/>
    </source>
</evidence>
<dbReference type="Pfam" id="PF03734">
    <property type="entry name" value="YkuD"/>
    <property type="match status" value="1"/>
</dbReference>
<dbReference type="RefSeq" id="WP_294174164.1">
    <property type="nucleotide sequence ID" value="NZ_CADCVZ010000054.1"/>
</dbReference>
<dbReference type="GO" id="GO:0009252">
    <property type="term" value="P:peptidoglycan biosynthetic process"/>
    <property type="evidence" value="ECO:0007669"/>
    <property type="project" value="UniProtKB-UniPathway"/>
</dbReference>
<reference evidence="9" key="1">
    <citation type="submission" date="2020-02" db="EMBL/GenBank/DDBJ databases">
        <authorList>
            <person name="Meier V. D."/>
        </authorList>
    </citation>
    <scope>NUCLEOTIDE SEQUENCE</scope>
    <source>
        <strain evidence="9">AVDCRST_MAG09</strain>
    </source>
</reference>
<comment type="pathway">
    <text evidence="1 7">Cell wall biogenesis; peptidoglycan biosynthesis.</text>
</comment>
<dbReference type="PANTHER" id="PTHR36699:SF1">
    <property type="entry name" value="L,D-TRANSPEPTIDASE YAFK-RELATED"/>
    <property type="match status" value="1"/>
</dbReference>
<proteinExistence type="inferred from homology"/>
<sequence>MSPSRFFRLLLAVGALTGCATTSEYARIDRCLAGGRAWDYAGARCTASPPPQVDALRMDKSERRLSAYRGGKLVRAFRVALGRGGLLPKERQGDGRVPEGRYLITTRNPNSAYHLSLRIGYPTPEQAEAAVRLGIAPGGEIMIHGLPNGRGALGSRHTLADWTEGCIAVTDSEIEWLYRAVPDGTPIEITA</sequence>
<keyword evidence="5 7" id="KW-0573">Peptidoglycan synthesis</keyword>
<dbReference type="AlphaFoldDB" id="A0A6J4TCN7"/>
<dbReference type="CDD" id="cd16913">
    <property type="entry name" value="YkuD_like"/>
    <property type="match status" value="1"/>
</dbReference>
<dbReference type="SUPFAM" id="SSF141523">
    <property type="entry name" value="L,D-transpeptidase catalytic domain-like"/>
    <property type="match status" value="1"/>
</dbReference>
<dbReference type="GO" id="GO:0016740">
    <property type="term" value="F:transferase activity"/>
    <property type="evidence" value="ECO:0007669"/>
    <property type="project" value="UniProtKB-KW"/>
</dbReference>
<accession>A0A6J4TCN7</accession>
<feature type="active site" description="Nucleophile" evidence="7">
    <location>
        <position position="166"/>
    </location>
</feature>
<name>A0A6J4TCN7_9SPHN</name>
<keyword evidence="3" id="KW-0808">Transferase</keyword>
<dbReference type="EMBL" id="CADCVZ010000054">
    <property type="protein sequence ID" value="CAA9519132.1"/>
    <property type="molecule type" value="Genomic_DNA"/>
</dbReference>
<dbReference type="PROSITE" id="PS51257">
    <property type="entry name" value="PROKAR_LIPOPROTEIN"/>
    <property type="match status" value="1"/>
</dbReference>
<keyword evidence="4 7" id="KW-0133">Cell shape</keyword>
<dbReference type="GO" id="GO:0008360">
    <property type="term" value="P:regulation of cell shape"/>
    <property type="evidence" value="ECO:0007669"/>
    <property type="project" value="UniProtKB-UniRule"/>
</dbReference>